<name>A0A2P2QLT0_RHIMU</name>
<proteinExistence type="predicted"/>
<accession>A0A2P2QLT0</accession>
<dbReference type="AlphaFoldDB" id="A0A2P2QLT0"/>
<sequence>MFIDSNTSQFLLGNSDLIILIRWIFGVR</sequence>
<protein>
    <submittedName>
        <fullName evidence="1">Uncharacterized protein</fullName>
    </submittedName>
</protein>
<reference evidence="1" key="1">
    <citation type="submission" date="2018-02" db="EMBL/GenBank/DDBJ databases">
        <title>Rhizophora mucronata_Transcriptome.</title>
        <authorList>
            <person name="Meera S.P."/>
            <person name="Sreeshan A."/>
            <person name="Augustine A."/>
        </authorList>
    </citation>
    <scope>NUCLEOTIDE SEQUENCE</scope>
    <source>
        <tissue evidence="1">Leaf</tissue>
    </source>
</reference>
<organism evidence="1">
    <name type="scientific">Rhizophora mucronata</name>
    <name type="common">Asiatic mangrove</name>
    <dbReference type="NCBI Taxonomy" id="61149"/>
    <lineage>
        <taxon>Eukaryota</taxon>
        <taxon>Viridiplantae</taxon>
        <taxon>Streptophyta</taxon>
        <taxon>Embryophyta</taxon>
        <taxon>Tracheophyta</taxon>
        <taxon>Spermatophyta</taxon>
        <taxon>Magnoliopsida</taxon>
        <taxon>eudicotyledons</taxon>
        <taxon>Gunneridae</taxon>
        <taxon>Pentapetalae</taxon>
        <taxon>rosids</taxon>
        <taxon>fabids</taxon>
        <taxon>Malpighiales</taxon>
        <taxon>Rhizophoraceae</taxon>
        <taxon>Rhizophora</taxon>
    </lineage>
</organism>
<evidence type="ECO:0000313" key="1">
    <source>
        <dbReference type="EMBL" id="MBX67845.1"/>
    </source>
</evidence>
<dbReference type="EMBL" id="GGEC01087361">
    <property type="protein sequence ID" value="MBX67845.1"/>
    <property type="molecule type" value="Transcribed_RNA"/>
</dbReference>